<feature type="compositionally biased region" description="Basic residues" evidence="6">
    <location>
        <begin position="294"/>
        <end position="304"/>
    </location>
</feature>
<evidence type="ECO:0000256" key="2">
    <source>
        <dbReference type="ARBA" id="ARBA00022491"/>
    </source>
</evidence>
<name>A0AAD6NF32_DREDA</name>
<evidence type="ECO:0000313" key="7">
    <source>
        <dbReference type="EMBL" id="KAJ6257066.1"/>
    </source>
</evidence>
<gene>
    <name evidence="7" type="ORF">Dda_7951</name>
</gene>
<comment type="caution">
    <text evidence="7">The sequence shown here is derived from an EMBL/GenBank/DDBJ whole genome shotgun (WGS) entry which is preliminary data.</text>
</comment>
<evidence type="ECO:0000256" key="1">
    <source>
        <dbReference type="ARBA" id="ARBA00004123"/>
    </source>
</evidence>
<dbReference type="InterPro" id="IPR013907">
    <property type="entry name" value="Sds3"/>
</dbReference>
<feature type="compositionally biased region" description="Gly residues" evidence="6">
    <location>
        <begin position="283"/>
        <end position="293"/>
    </location>
</feature>
<feature type="region of interest" description="Disordered" evidence="6">
    <location>
        <begin position="277"/>
        <end position="338"/>
    </location>
</feature>
<dbReference type="AlphaFoldDB" id="A0AAD6NF32"/>
<keyword evidence="2" id="KW-0678">Repressor</keyword>
<feature type="region of interest" description="Disordered" evidence="6">
    <location>
        <begin position="476"/>
        <end position="572"/>
    </location>
</feature>
<dbReference type="SMART" id="SM01401">
    <property type="entry name" value="Sds3"/>
    <property type="match status" value="1"/>
</dbReference>
<feature type="compositionally biased region" description="Low complexity" evidence="6">
    <location>
        <begin position="415"/>
        <end position="426"/>
    </location>
</feature>
<dbReference type="EMBL" id="JAQGDS010000011">
    <property type="protein sequence ID" value="KAJ6257066.1"/>
    <property type="molecule type" value="Genomic_DNA"/>
</dbReference>
<evidence type="ECO:0008006" key="9">
    <source>
        <dbReference type="Google" id="ProtNLM"/>
    </source>
</evidence>
<reference evidence="7" key="1">
    <citation type="submission" date="2023-01" db="EMBL/GenBank/DDBJ databases">
        <title>The chitinases involved in constricting ring structure development in the nematode-trapping fungus Drechslerella dactyloides.</title>
        <authorList>
            <person name="Wang R."/>
            <person name="Zhang L."/>
            <person name="Tang P."/>
            <person name="Li S."/>
            <person name="Liang L."/>
        </authorList>
    </citation>
    <scope>NUCLEOTIDE SEQUENCE</scope>
    <source>
        <strain evidence="7">YMF1.00031</strain>
    </source>
</reference>
<evidence type="ECO:0000256" key="6">
    <source>
        <dbReference type="SAM" id="MobiDB-lite"/>
    </source>
</evidence>
<feature type="region of interest" description="Disordered" evidence="6">
    <location>
        <begin position="1"/>
        <end position="41"/>
    </location>
</feature>
<comment type="subcellular location">
    <subcellularLocation>
        <location evidence="1">Nucleus</location>
    </subcellularLocation>
</comment>
<feature type="region of interest" description="Disordered" evidence="6">
    <location>
        <begin position="244"/>
        <end position="263"/>
    </location>
</feature>
<feature type="compositionally biased region" description="Low complexity" evidence="6">
    <location>
        <begin position="1"/>
        <end position="10"/>
    </location>
</feature>
<keyword evidence="3" id="KW-0805">Transcription regulation</keyword>
<dbReference type="GO" id="GO:0010468">
    <property type="term" value="P:regulation of gene expression"/>
    <property type="evidence" value="ECO:0007669"/>
    <property type="project" value="UniProtKB-ARBA"/>
</dbReference>
<accession>A0AAD6NF32</accession>
<feature type="region of interest" description="Disordered" evidence="6">
    <location>
        <begin position="386"/>
        <end position="426"/>
    </location>
</feature>
<sequence length="572" mass="61035">MASPSPAASPYSHQMQLDSPPGPHHPHGASSQQGTSTLSKRDKRRQVIANLLADLNGSFTATKDDRYRTQLSILNAEMRAIAETNCHPDHNGMLPDFGGEVDDAIADVLKNSGVMLQSTGEKAGRLYSTFIDAINDAVERRDVEMSELHFQHERRLKNVELHHTLALHHAEAEYQHLVGNIRQRLLTRLQQNRKKMISDKDNLDTMEPTFAYLHPAQYASLQAERSPGGRAHLTDIYSGLEGAPTRKLRGRRGEDNNNEAKNGDLLTILQTLESSGILPSNGGLHGSQSPGGGAKRKRGNHRKTRDNNNDDILLNSFAEISRPSTPRSSDAAPKSRTGVHASDFVKPIYTLDKLFSDKELSAATSAAQASTVKFYLELYQKQAAEAEGGNGAQSSQSNGQNGADGSTNDDDTTMGDDAAATPSARNATSAAATAPYMHIMTPAIPTSFITKSMTAPPPPPLRPEETQSDLAEMRRLAGGGAPLPPLNGSSAATGRSGTPAGRSLSGLGSVAMARGENLSTMSSSRRGGHARDEEDSGSGSGKKGTLGLGITSAGLERKGSGDGSERKKQRRA</sequence>
<dbReference type="Pfam" id="PF08598">
    <property type="entry name" value="Sds3"/>
    <property type="match status" value="1"/>
</dbReference>
<feature type="compositionally biased region" description="Gly residues" evidence="6">
    <location>
        <begin position="538"/>
        <end position="547"/>
    </location>
</feature>
<feature type="compositionally biased region" description="Basic and acidic residues" evidence="6">
    <location>
        <begin position="555"/>
        <end position="566"/>
    </location>
</feature>
<evidence type="ECO:0000256" key="4">
    <source>
        <dbReference type="ARBA" id="ARBA00023163"/>
    </source>
</evidence>
<evidence type="ECO:0000256" key="3">
    <source>
        <dbReference type="ARBA" id="ARBA00023015"/>
    </source>
</evidence>
<protein>
    <recommendedName>
        <fullName evidence="9">Deacetylase complex subunit Sds3</fullName>
    </recommendedName>
</protein>
<feature type="compositionally biased region" description="Polar residues" evidence="6">
    <location>
        <begin position="29"/>
        <end position="38"/>
    </location>
</feature>
<feature type="compositionally biased region" description="Polar residues" evidence="6">
    <location>
        <begin position="487"/>
        <end position="496"/>
    </location>
</feature>
<dbReference type="Proteomes" id="UP001221413">
    <property type="component" value="Unassembled WGS sequence"/>
</dbReference>
<feature type="compositionally biased region" description="Low complexity" evidence="6">
    <location>
        <begin position="386"/>
        <end position="406"/>
    </location>
</feature>
<proteinExistence type="predicted"/>
<organism evidence="7 8">
    <name type="scientific">Drechslerella dactyloides</name>
    <name type="common">Nematode-trapping fungus</name>
    <name type="synonym">Arthrobotrys dactyloides</name>
    <dbReference type="NCBI Taxonomy" id="74499"/>
    <lineage>
        <taxon>Eukaryota</taxon>
        <taxon>Fungi</taxon>
        <taxon>Dikarya</taxon>
        <taxon>Ascomycota</taxon>
        <taxon>Pezizomycotina</taxon>
        <taxon>Orbiliomycetes</taxon>
        <taxon>Orbiliales</taxon>
        <taxon>Orbiliaceae</taxon>
        <taxon>Drechslerella</taxon>
    </lineage>
</organism>
<keyword evidence="8" id="KW-1185">Reference proteome</keyword>
<dbReference type="GO" id="GO:0005654">
    <property type="term" value="C:nucleoplasm"/>
    <property type="evidence" value="ECO:0007669"/>
    <property type="project" value="UniProtKB-ARBA"/>
</dbReference>
<evidence type="ECO:0000256" key="5">
    <source>
        <dbReference type="ARBA" id="ARBA00023242"/>
    </source>
</evidence>
<keyword evidence="5" id="KW-0539">Nucleus</keyword>
<dbReference type="PANTHER" id="PTHR21964">
    <property type="entry name" value="BREAST CANCER METASTASIS-SUPPRESSOR 1"/>
    <property type="match status" value="1"/>
</dbReference>
<keyword evidence="4" id="KW-0804">Transcription</keyword>
<evidence type="ECO:0000313" key="8">
    <source>
        <dbReference type="Proteomes" id="UP001221413"/>
    </source>
</evidence>